<comment type="similarity">
    <text evidence="1">Belongs to the peptidase C40 family.</text>
</comment>
<dbReference type="Pfam" id="PF00877">
    <property type="entry name" value="NLPC_P60"/>
    <property type="match status" value="1"/>
</dbReference>
<evidence type="ECO:0000313" key="8">
    <source>
        <dbReference type="Proteomes" id="UP000009049"/>
    </source>
</evidence>
<dbReference type="AlphaFoldDB" id="A4CJ96"/>
<feature type="domain" description="NlpC/P60" evidence="6">
    <location>
        <begin position="65"/>
        <end position="192"/>
    </location>
</feature>
<dbReference type="RefSeq" id="WP_015753760.1">
    <property type="nucleotide sequence ID" value="NC_013222.1"/>
</dbReference>
<protein>
    <submittedName>
        <fullName evidence="7">Cell wall-associated Hydrolase (Invasion-associated protein)</fullName>
    </submittedName>
</protein>
<dbReference type="PANTHER" id="PTHR47053:SF1">
    <property type="entry name" value="MUREIN DD-ENDOPEPTIDASE MEPH-RELATED"/>
    <property type="match status" value="1"/>
</dbReference>
<keyword evidence="8" id="KW-1185">Reference proteome</keyword>
<keyword evidence="3 7" id="KW-0378">Hydrolase</keyword>
<evidence type="ECO:0000256" key="1">
    <source>
        <dbReference type="ARBA" id="ARBA00007074"/>
    </source>
</evidence>
<dbReference type="eggNOG" id="COG0791">
    <property type="taxonomic scope" value="Bacteria"/>
</dbReference>
<sequence>MRQFVTAGLLAFLLGSCGVVKKKTTYAEDRPSVSVTAAENAPRTAHEEEPPGDFSREAEPGLPAAEPAEAVVRTALSYTGTRYRYGGTTRKGMDCSGLLYVAFQQHNVPLPRVSRDMADQGRRVRVPQLQKGDLLFFKTTRRGGKINHVGLVVEVAGDDVKFIHSTSSRGVIVSSLREGFWNYAFVKATRVF</sequence>
<gene>
    <name evidence="7" type="ordered locus">RB2501_08880</name>
</gene>
<accession>A4CJ96</accession>
<proteinExistence type="inferred from homology"/>
<dbReference type="OrthoDB" id="9807055at2"/>
<dbReference type="HOGENOM" id="CLU_016043_9_2_10"/>
<dbReference type="GO" id="GO:0008234">
    <property type="term" value="F:cysteine-type peptidase activity"/>
    <property type="evidence" value="ECO:0007669"/>
    <property type="project" value="UniProtKB-KW"/>
</dbReference>
<dbReference type="SUPFAM" id="SSF54001">
    <property type="entry name" value="Cysteine proteinases"/>
    <property type="match status" value="1"/>
</dbReference>
<dbReference type="InterPro" id="IPR000064">
    <property type="entry name" value="NLP_P60_dom"/>
</dbReference>
<evidence type="ECO:0000256" key="4">
    <source>
        <dbReference type="ARBA" id="ARBA00022807"/>
    </source>
</evidence>
<dbReference type="KEGG" id="rbi:RB2501_08880"/>
<dbReference type="GO" id="GO:0006508">
    <property type="term" value="P:proteolysis"/>
    <property type="evidence" value="ECO:0007669"/>
    <property type="project" value="UniProtKB-KW"/>
</dbReference>
<evidence type="ECO:0000256" key="2">
    <source>
        <dbReference type="ARBA" id="ARBA00022670"/>
    </source>
</evidence>
<reference evidence="7 8" key="1">
    <citation type="journal article" date="2009" name="J. Bacteriol.">
        <title>Complete genome sequence of Robiginitalea biformata HTCC2501.</title>
        <authorList>
            <person name="Oh H.M."/>
            <person name="Giovannoni S.J."/>
            <person name="Lee K."/>
            <person name="Ferriera S."/>
            <person name="Johnson J."/>
            <person name="Cho J.C."/>
        </authorList>
    </citation>
    <scope>NUCLEOTIDE SEQUENCE [LARGE SCALE GENOMIC DNA]</scope>
    <source>
        <strain evidence="8">ATCC BAA-864 / HTCC2501 / KCTC 12146</strain>
    </source>
</reference>
<dbReference type="PROSITE" id="PS51935">
    <property type="entry name" value="NLPC_P60"/>
    <property type="match status" value="1"/>
</dbReference>
<organism evidence="7 8">
    <name type="scientific">Robiginitalea biformata (strain ATCC BAA-864 / DSM 15991 / KCTC 12146 / HTCC2501)</name>
    <dbReference type="NCBI Taxonomy" id="313596"/>
    <lineage>
        <taxon>Bacteria</taxon>
        <taxon>Pseudomonadati</taxon>
        <taxon>Bacteroidota</taxon>
        <taxon>Flavobacteriia</taxon>
        <taxon>Flavobacteriales</taxon>
        <taxon>Flavobacteriaceae</taxon>
        <taxon>Robiginitalea</taxon>
    </lineage>
</organism>
<dbReference type="PROSITE" id="PS51257">
    <property type="entry name" value="PROKAR_LIPOPROTEIN"/>
    <property type="match status" value="1"/>
</dbReference>
<name>A4CJ96_ROBBH</name>
<dbReference type="STRING" id="313596.RB2501_08880"/>
<evidence type="ECO:0000256" key="3">
    <source>
        <dbReference type="ARBA" id="ARBA00022801"/>
    </source>
</evidence>
<dbReference type="InterPro" id="IPR038765">
    <property type="entry name" value="Papain-like_cys_pep_sf"/>
</dbReference>
<dbReference type="InterPro" id="IPR051202">
    <property type="entry name" value="Peptidase_C40"/>
</dbReference>
<feature type="region of interest" description="Disordered" evidence="5">
    <location>
        <begin position="28"/>
        <end position="66"/>
    </location>
</feature>
<dbReference type="EMBL" id="CP001712">
    <property type="protein sequence ID" value="EAR17004.1"/>
    <property type="molecule type" value="Genomic_DNA"/>
</dbReference>
<evidence type="ECO:0000256" key="5">
    <source>
        <dbReference type="SAM" id="MobiDB-lite"/>
    </source>
</evidence>
<keyword evidence="2" id="KW-0645">Protease</keyword>
<keyword evidence="4" id="KW-0788">Thiol protease</keyword>
<dbReference type="Proteomes" id="UP000009049">
    <property type="component" value="Chromosome"/>
</dbReference>
<dbReference type="PANTHER" id="PTHR47053">
    <property type="entry name" value="MUREIN DD-ENDOPEPTIDASE MEPH-RELATED"/>
    <property type="match status" value="1"/>
</dbReference>
<dbReference type="Gene3D" id="3.90.1720.10">
    <property type="entry name" value="endopeptidase domain like (from Nostoc punctiforme)"/>
    <property type="match status" value="1"/>
</dbReference>
<evidence type="ECO:0000259" key="6">
    <source>
        <dbReference type="PROSITE" id="PS51935"/>
    </source>
</evidence>
<evidence type="ECO:0000313" key="7">
    <source>
        <dbReference type="EMBL" id="EAR17004.1"/>
    </source>
</evidence>
<feature type="compositionally biased region" description="Basic and acidic residues" evidence="5">
    <location>
        <begin position="44"/>
        <end position="59"/>
    </location>
</feature>